<keyword evidence="2" id="KW-0560">Oxidoreductase</keyword>
<evidence type="ECO:0000256" key="2">
    <source>
        <dbReference type="ARBA" id="ARBA00023002"/>
    </source>
</evidence>
<dbReference type="InterPro" id="IPR020904">
    <property type="entry name" value="Sc_DH/Rdtase_CS"/>
</dbReference>
<dbReference type="InterPro" id="IPR036291">
    <property type="entry name" value="NAD(P)-bd_dom_sf"/>
</dbReference>
<dbReference type="GO" id="GO:0016616">
    <property type="term" value="F:oxidoreductase activity, acting on the CH-OH group of donors, NAD or NADP as acceptor"/>
    <property type="evidence" value="ECO:0007669"/>
    <property type="project" value="UniProtKB-ARBA"/>
</dbReference>
<reference evidence="4" key="1">
    <citation type="submission" date="2019-08" db="EMBL/GenBank/DDBJ databases">
        <title>The genome of the North American firefly Photinus pyralis.</title>
        <authorList>
            <consortium name="Photinus pyralis genome working group"/>
            <person name="Fallon T.R."/>
            <person name="Sander Lower S.E."/>
            <person name="Weng J.-K."/>
        </authorList>
    </citation>
    <scope>NUCLEOTIDE SEQUENCE</scope>
    <source>
        <strain evidence="4">TRF0915ILg1</strain>
        <tissue evidence="4">Whole body</tissue>
    </source>
</reference>
<evidence type="ECO:0000313" key="4">
    <source>
        <dbReference type="EMBL" id="KAF2905348.1"/>
    </source>
</evidence>
<dbReference type="InterPro" id="IPR002347">
    <property type="entry name" value="SDR_fam"/>
</dbReference>
<dbReference type="SUPFAM" id="SSF51735">
    <property type="entry name" value="NAD(P)-binding Rossmann-fold domains"/>
    <property type="match status" value="1"/>
</dbReference>
<dbReference type="Gene3D" id="3.40.50.720">
    <property type="entry name" value="NAD(P)-binding Rossmann-like Domain"/>
    <property type="match status" value="1"/>
</dbReference>
<name>A0A8K0DFR1_IGNLU</name>
<dbReference type="OrthoDB" id="1933717at2759"/>
<dbReference type="PROSITE" id="PS00061">
    <property type="entry name" value="ADH_SHORT"/>
    <property type="match status" value="1"/>
</dbReference>
<dbReference type="PANTHER" id="PTHR43115:SF4">
    <property type="entry name" value="DEHYDROGENASE_REDUCTASE SDR FAMILY MEMBER 11"/>
    <property type="match status" value="1"/>
</dbReference>
<dbReference type="Proteomes" id="UP000801492">
    <property type="component" value="Unassembled WGS sequence"/>
</dbReference>
<comment type="similarity">
    <text evidence="1 3">Belongs to the short-chain dehydrogenases/reductases (SDR) family.</text>
</comment>
<dbReference type="PRINTS" id="PR00081">
    <property type="entry name" value="GDHRDH"/>
</dbReference>
<dbReference type="FunFam" id="3.40.50.720:FF:000047">
    <property type="entry name" value="NADP-dependent L-serine/L-allo-threonine dehydrogenase"/>
    <property type="match status" value="1"/>
</dbReference>
<protein>
    <submittedName>
        <fullName evidence="4">Uncharacterized protein</fullName>
    </submittedName>
</protein>
<dbReference type="EMBL" id="VTPC01000560">
    <property type="protein sequence ID" value="KAF2905348.1"/>
    <property type="molecule type" value="Genomic_DNA"/>
</dbReference>
<evidence type="ECO:0000256" key="3">
    <source>
        <dbReference type="RuleBase" id="RU000363"/>
    </source>
</evidence>
<evidence type="ECO:0000313" key="5">
    <source>
        <dbReference type="Proteomes" id="UP000801492"/>
    </source>
</evidence>
<dbReference type="PANTHER" id="PTHR43115">
    <property type="entry name" value="DEHYDROGENASE/REDUCTASE SDR FAMILY MEMBER 11"/>
    <property type="match status" value="1"/>
</dbReference>
<keyword evidence="5" id="KW-1185">Reference proteome</keyword>
<gene>
    <name evidence="4" type="ORF">ILUMI_00831</name>
</gene>
<organism evidence="4 5">
    <name type="scientific">Ignelater luminosus</name>
    <name type="common">Cucubano</name>
    <name type="synonym">Pyrophorus luminosus</name>
    <dbReference type="NCBI Taxonomy" id="2038154"/>
    <lineage>
        <taxon>Eukaryota</taxon>
        <taxon>Metazoa</taxon>
        <taxon>Ecdysozoa</taxon>
        <taxon>Arthropoda</taxon>
        <taxon>Hexapoda</taxon>
        <taxon>Insecta</taxon>
        <taxon>Pterygota</taxon>
        <taxon>Neoptera</taxon>
        <taxon>Endopterygota</taxon>
        <taxon>Coleoptera</taxon>
        <taxon>Polyphaga</taxon>
        <taxon>Elateriformia</taxon>
        <taxon>Elateroidea</taxon>
        <taxon>Elateridae</taxon>
        <taxon>Agrypninae</taxon>
        <taxon>Pyrophorini</taxon>
        <taxon>Ignelater</taxon>
    </lineage>
</organism>
<proteinExistence type="inferred from homology"/>
<evidence type="ECO:0000256" key="1">
    <source>
        <dbReference type="ARBA" id="ARBA00006484"/>
    </source>
</evidence>
<accession>A0A8K0DFR1</accession>
<dbReference type="Pfam" id="PF00106">
    <property type="entry name" value="adh_short"/>
    <property type="match status" value="1"/>
</dbReference>
<dbReference type="AlphaFoldDB" id="A0A8K0DFR1"/>
<dbReference type="PRINTS" id="PR00080">
    <property type="entry name" value="SDRFAMILY"/>
</dbReference>
<sequence>MQKTNEVQFQVVGLARRKEKLDELSKKLQNKPGKFYSLKADVSNEKEIIEAFQWVKDNLGPVSILINNAGFSRNTNLIDGETKDWKEILDTNVLGLCIATREAIKQMRANNIDGHIIHINSIVGHIVPHIPNMNIYPASKHAVTALTETLRQELNSIGSKIKITSISPGGVNTEFVEAAGYAKSMKDLLDKAPLLASEDIADAIVYALSTPPHVQIHELTIKPVGEAV</sequence>
<comment type="caution">
    <text evidence="4">The sequence shown here is derived from an EMBL/GenBank/DDBJ whole genome shotgun (WGS) entry which is preliminary data.</text>
</comment>